<feature type="region of interest" description="Disordered" evidence="1">
    <location>
        <begin position="41"/>
        <end position="61"/>
    </location>
</feature>
<accession>A0A5C5ZW10</accession>
<gene>
    <name evidence="2" type="ORF">Pla100_51940</name>
</gene>
<organism evidence="2 3">
    <name type="scientific">Neorhodopirellula pilleata</name>
    <dbReference type="NCBI Taxonomy" id="2714738"/>
    <lineage>
        <taxon>Bacteria</taxon>
        <taxon>Pseudomonadati</taxon>
        <taxon>Planctomycetota</taxon>
        <taxon>Planctomycetia</taxon>
        <taxon>Pirellulales</taxon>
        <taxon>Pirellulaceae</taxon>
        <taxon>Neorhodopirellula</taxon>
    </lineage>
</organism>
<keyword evidence="3" id="KW-1185">Reference proteome</keyword>
<name>A0A5C5ZW10_9BACT</name>
<proteinExistence type="predicted"/>
<evidence type="ECO:0000313" key="2">
    <source>
        <dbReference type="EMBL" id="TWT91346.1"/>
    </source>
</evidence>
<reference evidence="2 3" key="1">
    <citation type="submission" date="2019-02" db="EMBL/GenBank/DDBJ databases">
        <title>Deep-cultivation of Planctomycetes and their phenomic and genomic characterization uncovers novel biology.</title>
        <authorList>
            <person name="Wiegand S."/>
            <person name="Jogler M."/>
            <person name="Boedeker C."/>
            <person name="Pinto D."/>
            <person name="Vollmers J."/>
            <person name="Rivas-Marin E."/>
            <person name="Kohn T."/>
            <person name="Peeters S.H."/>
            <person name="Heuer A."/>
            <person name="Rast P."/>
            <person name="Oberbeckmann S."/>
            <person name="Bunk B."/>
            <person name="Jeske O."/>
            <person name="Meyerdierks A."/>
            <person name="Storesund J.E."/>
            <person name="Kallscheuer N."/>
            <person name="Luecker S."/>
            <person name="Lage O.M."/>
            <person name="Pohl T."/>
            <person name="Merkel B.J."/>
            <person name="Hornburger P."/>
            <person name="Mueller R.-W."/>
            <person name="Bruemmer F."/>
            <person name="Labrenz M."/>
            <person name="Spormann A.M."/>
            <person name="Op Den Camp H."/>
            <person name="Overmann J."/>
            <person name="Amann R."/>
            <person name="Jetten M.S.M."/>
            <person name="Mascher T."/>
            <person name="Medema M.H."/>
            <person name="Devos D.P."/>
            <person name="Kaster A.-K."/>
            <person name="Ovreas L."/>
            <person name="Rohde M."/>
            <person name="Galperin M.Y."/>
            <person name="Jogler C."/>
        </authorList>
    </citation>
    <scope>NUCLEOTIDE SEQUENCE [LARGE SCALE GENOMIC DNA]</scope>
    <source>
        <strain evidence="2 3">Pla100</strain>
    </source>
</reference>
<protein>
    <submittedName>
        <fullName evidence="2">Uncharacterized protein</fullName>
    </submittedName>
</protein>
<dbReference type="Proteomes" id="UP000316213">
    <property type="component" value="Unassembled WGS sequence"/>
</dbReference>
<dbReference type="AlphaFoldDB" id="A0A5C5ZW10"/>
<comment type="caution">
    <text evidence="2">The sequence shown here is derived from an EMBL/GenBank/DDBJ whole genome shotgun (WGS) entry which is preliminary data.</text>
</comment>
<dbReference type="EMBL" id="SJPM01000015">
    <property type="protein sequence ID" value="TWT91346.1"/>
    <property type="molecule type" value="Genomic_DNA"/>
</dbReference>
<sequence>MTPDRLVIHAEIDVTIPPFYNLKLDRDSTLRAYPKRSLTLSGETRKATKIDSPPKVSPLFG</sequence>
<evidence type="ECO:0000313" key="3">
    <source>
        <dbReference type="Proteomes" id="UP000316213"/>
    </source>
</evidence>
<evidence type="ECO:0000256" key="1">
    <source>
        <dbReference type="SAM" id="MobiDB-lite"/>
    </source>
</evidence>